<evidence type="ECO:0000313" key="1">
    <source>
        <dbReference type="EMBL" id="MDQ0230930.1"/>
    </source>
</evidence>
<protein>
    <submittedName>
        <fullName evidence="1">Uncharacterized protein</fullName>
    </submittedName>
</protein>
<sequence>MRELMKRILLENGFSIDENCLTDTRAFQADRMDGNGFDFLTVFFISQEEISIDLLTEIIEQFHSDLSVERGAIVGMDKNLSLLIMLKVDSLEYTSAIQSLIFDIEEDPYTFKKYILTYTSEQEAMLTSLFKESHQDVTSFLNNILYDTEKFSVFKHREINEDSLVYDLISKLFIKLPYLSIKNQHKEMDLILNDIIGAIDDSDRSIWEALMGLRETNDSDPSIQEVLKLVGVTDDE</sequence>
<comment type="caution">
    <text evidence="1">The sequence shown here is derived from an EMBL/GenBank/DDBJ whole genome shotgun (WGS) entry which is preliminary data.</text>
</comment>
<gene>
    <name evidence="1" type="ORF">J2S19_002191</name>
</gene>
<reference evidence="1 2" key="1">
    <citation type="submission" date="2023-07" db="EMBL/GenBank/DDBJ databases">
        <title>Genomic Encyclopedia of Type Strains, Phase IV (KMG-IV): sequencing the most valuable type-strain genomes for metagenomic binning, comparative biology and taxonomic classification.</title>
        <authorList>
            <person name="Goeker M."/>
        </authorList>
    </citation>
    <scope>NUCLEOTIDE SEQUENCE [LARGE SCALE GENOMIC DNA]</scope>
    <source>
        <strain evidence="1 2">DSM 29005</strain>
    </source>
</reference>
<accession>A0ABT9ZI91</accession>
<dbReference type="InterPro" id="IPR046905">
    <property type="entry name" value="ABC-3C_MC1"/>
</dbReference>
<dbReference type="RefSeq" id="WP_307341086.1">
    <property type="nucleotide sequence ID" value="NZ_JAUSUD010000009.1"/>
</dbReference>
<dbReference type="EMBL" id="JAUSUD010000009">
    <property type="protein sequence ID" value="MDQ0230930.1"/>
    <property type="molecule type" value="Genomic_DNA"/>
</dbReference>
<dbReference type="Proteomes" id="UP001234495">
    <property type="component" value="Unassembled WGS sequence"/>
</dbReference>
<proteinExistence type="predicted"/>
<dbReference type="Pfam" id="PF20289">
    <property type="entry name" value="MComp1"/>
    <property type="match status" value="1"/>
</dbReference>
<organism evidence="1 2">
    <name type="scientific">Metabacillus malikii</name>
    <dbReference type="NCBI Taxonomy" id="1504265"/>
    <lineage>
        <taxon>Bacteria</taxon>
        <taxon>Bacillati</taxon>
        <taxon>Bacillota</taxon>
        <taxon>Bacilli</taxon>
        <taxon>Bacillales</taxon>
        <taxon>Bacillaceae</taxon>
        <taxon>Metabacillus</taxon>
    </lineage>
</organism>
<name>A0ABT9ZI91_9BACI</name>
<keyword evidence="2" id="KW-1185">Reference proteome</keyword>
<evidence type="ECO:0000313" key="2">
    <source>
        <dbReference type="Proteomes" id="UP001234495"/>
    </source>
</evidence>